<keyword evidence="7" id="KW-1185">Reference proteome</keyword>
<sequence length="456" mass="48807">MLPTPSRRQSGTDYPSCGVSENTTKGCDVVSPHGEEKELEASTVNKECPVPVTPLIPKDEYPDGGLRAWLVVFGAACSTFSTFGYVNSWGVFQSYYSEELLRDQSPSSIAWIGSMQYALVFIPALPIGRLFDVGYHKLPMLFASILLVASTLVIAHCKEYWHFVLVQGLLVGGACGCLFGAVSPCVAHYFMRRRGNAMGLVAFGSSVGGTAFPIMTRHLITAVGFPWTMRIIAFLLIITTGIPLLTMRRRLPPVITPGGMFTLTAFKYTPYSIYSSCAFVSFLGLYTVLTFIDISAVSWGVSPDYSFYLVAIANGASGFGRVIGGLISDKVGAGNVMIPSNFVCAILTFAWPFARTKASLTVIAVIYGFGVGSYVSLNAVPIIAMGEIGDAGRRIGMFMTILSAGALIGPPISGAINDRTGGYEAVGYYAGSMILAGMGLMMLSRHLVLGGWKGKF</sequence>
<dbReference type="PANTHER" id="PTHR11360">
    <property type="entry name" value="MONOCARBOXYLATE TRANSPORTER"/>
    <property type="match status" value="1"/>
</dbReference>
<feature type="transmembrane region" description="Helical" evidence="4">
    <location>
        <begin position="161"/>
        <end position="190"/>
    </location>
</feature>
<feature type="transmembrane region" description="Helical" evidence="4">
    <location>
        <begin position="360"/>
        <end position="383"/>
    </location>
</feature>
<feature type="transmembrane region" description="Helical" evidence="4">
    <location>
        <begin position="395"/>
        <end position="416"/>
    </location>
</feature>
<evidence type="ECO:0000256" key="1">
    <source>
        <dbReference type="ARBA" id="ARBA00004141"/>
    </source>
</evidence>
<gene>
    <name evidence="6" type="ORF">BDV98DRAFT_599345</name>
</gene>
<dbReference type="Proteomes" id="UP000305067">
    <property type="component" value="Unassembled WGS sequence"/>
</dbReference>
<organism evidence="6 7">
    <name type="scientific">Pterulicium gracile</name>
    <dbReference type="NCBI Taxonomy" id="1884261"/>
    <lineage>
        <taxon>Eukaryota</taxon>
        <taxon>Fungi</taxon>
        <taxon>Dikarya</taxon>
        <taxon>Basidiomycota</taxon>
        <taxon>Agaricomycotina</taxon>
        <taxon>Agaricomycetes</taxon>
        <taxon>Agaricomycetidae</taxon>
        <taxon>Agaricales</taxon>
        <taxon>Pleurotineae</taxon>
        <taxon>Pterulaceae</taxon>
        <taxon>Pterulicium</taxon>
    </lineage>
</organism>
<dbReference type="Pfam" id="PF07690">
    <property type="entry name" value="MFS_1"/>
    <property type="match status" value="1"/>
</dbReference>
<feature type="transmembrane region" description="Helical" evidence="4">
    <location>
        <begin position="277"/>
        <end position="299"/>
    </location>
</feature>
<dbReference type="Gene3D" id="1.20.1250.20">
    <property type="entry name" value="MFS general substrate transporter like domains"/>
    <property type="match status" value="2"/>
</dbReference>
<dbReference type="InterPro" id="IPR011701">
    <property type="entry name" value="MFS"/>
</dbReference>
<dbReference type="PANTHER" id="PTHR11360:SF284">
    <property type="entry name" value="EG:103B4.3 PROTEIN-RELATED"/>
    <property type="match status" value="1"/>
</dbReference>
<accession>A0A5C3R2U2</accession>
<dbReference type="InterPro" id="IPR036259">
    <property type="entry name" value="MFS_trans_sf"/>
</dbReference>
<evidence type="ECO:0000256" key="4">
    <source>
        <dbReference type="SAM" id="Phobius"/>
    </source>
</evidence>
<keyword evidence="4" id="KW-1133">Transmembrane helix</keyword>
<evidence type="ECO:0000313" key="6">
    <source>
        <dbReference type="EMBL" id="TFL06999.1"/>
    </source>
</evidence>
<protein>
    <submittedName>
        <fullName evidence="6">MFS general substrate transporter</fullName>
    </submittedName>
</protein>
<feature type="transmembrane region" description="Helical" evidence="4">
    <location>
        <begin position="227"/>
        <end position="245"/>
    </location>
</feature>
<comment type="subcellular location">
    <subcellularLocation>
        <location evidence="1">Membrane</location>
        <topology evidence="1">Multi-pass membrane protein</topology>
    </subcellularLocation>
</comment>
<feature type="domain" description="Major facilitator superfamily (MFS) profile" evidence="5">
    <location>
        <begin position="270"/>
        <end position="456"/>
    </location>
</feature>
<keyword evidence="4" id="KW-0472">Membrane</keyword>
<evidence type="ECO:0000256" key="2">
    <source>
        <dbReference type="ARBA" id="ARBA00006727"/>
    </source>
</evidence>
<evidence type="ECO:0000313" key="7">
    <source>
        <dbReference type="Proteomes" id="UP000305067"/>
    </source>
</evidence>
<dbReference type="AlphaFoldDB" id="A0A5C3R2U2"/>
<reference evidence="6 7" key="1">
    <citation type="journal article" date="2019" name="Nat. Ecol. Evol.">
        <title>Megaphylogeny resolves global patterns of mushroom evolution.</title>
        <authorList>
            <person name="Varga T."/>
            <person name="Krizsan K."/>
            <person name="Foldi C."/>
            <person name="Dima B."/>
            <person name="Sanchez-Garcia M."/>
            <person name="Sanchez-Ramirez S."/>
            <person name="Szollosi G.J."/>
            <person name="Szarkandi J.G."/>
            <person name="Papp V."/>
            <person name="Albert L."/>
            <person name="Andreopoulos W."/>
            <person name="Angelini C."/>
            <person name="Antonin V."/>
            <person name="Barry K.W."/>
            <person name="Bougher N.L."/>
            <person name="Buchanan P."/>
            <person name="Buyck B."/>
            <person name="Bense V."/>
            <person name="Catcheside P."/>
            <person name="Chovatia M."/>
            <person name="Cooper J."/>
            <person name="Damon W."/>
            <person name="Desjardin D."/>
            <person name="Finy P."/>
            <person name="Geml J."/>
            <person name="Haridas S."/>
            <person name="Hughes K."/>
            <person name="Justo A."/>
            <person name="Karasinski D."/>
            <person name="Kautmanova I."/>
            <person name="Kiss B."/>
            <person name="Kocsube S."/>
            <person name="Kotiranta H."/>
            <person name="LaButti K.M."/>
            <person name="Lechner B.E."/>
            <person name="Liimatainen K."/>
            <person name="Lipzen A."/>
            <person name="Lukacs Z."/>
            <person name="Mihaltcheva S."/>
            <person name="Morgado L.N."/>
            <person name="Niskanen T."/>
            <person name="Noordeloos M.E."/>
            <person name="Ohm R.A."/>
            <person name="Ortiz-Santana B."/>
            <person name="Ovrebo C."/>
            <person name="Racz N."/>
            <person name="Riley R."/>
            <person name="Savchenko A."/>
            <person name="Shiryaev A."/>
            <person name="Soop K."/>
            <person name="Spirin V."/>
            <person name="Szebenyi C."/>
            <person name="Tomsovsky M."/>
            <person name="Tulloss R.E."/>
            <person name="Uehling J."/>
            <person name="Grigoriev I.V."/>
            <person name="Vagvolgyi C."/>
            <person name="Papp T."/>
            <person name="Martin F.M."/>
            <person name="Miettinen O."/>
            <person name="Hibbett D.S."/>
            <person name="Nagy L.G."/>
        </authorList>
    </citation>
    <scope>NUCLEOTIDE SEQUENCE [LARGE SCALE GENOMIC DNA]</scope>
    <source>
        <strain evidence="6 7">CBS 309.79</strain>
    </source>
</reference>
<feature type="transmembrane region" description="Helical" evidence="4">
    <location>
        <begin position="305"/>
        <end position="324"/>
    </location>
</feature>
<evidence type="ECO:0000256" key="3">
    <source>
        <dbReference type="SAM" id="MobiDB-lite"/>
    </source>
</evidence>
<dbReference type="GO" id="GO:0022857">
    <property type="term" value="F:transmembrane transporter activity"/>
    <property type="evidence" value="ECO:0007669"/>
    <property type="project" value="InterPro"/>
</dbReference>
<feature type="transmembrane region" description="Helical" evidence="4">
    <location>
        <begin position="68"/>
        <end position="89"/>
    </location>
</feature>
<feature type="transmembrane region" description="Helical" evidence="4">
    <location>
        <begin position="109"/>
        <end position="131"/>
    </location>
</feature>
<feature type="transmembrane region" description="Helical" evidence="4">
    <location>
        <begin position="138"/>
        <end position="155"/>
    </location>
</feature>
<feature type="transmembrane region" description="Helical" evidence="4">
    <location>
        <begin position="336"/>
        <end position="354"/>
    </location>
</feature>
<feature type="transmembrane region" description="Helical" evidence="4">
    <location>
        <begin position="197"/>
        <end position="215"/>
    </location>
</feature>
<proteinExistence type="inferred from homology"/>
<dbReference type="PROSITE" id="PS50850">
    <property type="entry name" value="MFS"/>
    <property type="match status" value="1"/>
</dbReference>
<feature type="transmembrane region" description="Helical" evidence="4">
    <location>
        <begin position="428"/>
        <end position="448"/>
    </location>
</feature>
<dbReference type="GO" id="GO:0016020">
    <property type="term" value="C:membrane"/>
    <property type="evidence" value="ECO:0007669"/>
    <property type="project" value="UniProtKB-SubCell"/>
</dbReference>
<name>A0A5C3R2U2_9AGAR</name>
<dbReference type="OrthoDB" id="6509908at2759"/>
<dbReference type="InterPro" id="IPR020846">
    <property type="entry name" value="MFS_dom"/>
</dbReference>
<dbReference type="InterPro" id="IPR050327">
    <property type="entry name" value="Proton-linked_MCT"/>
</dbReference>
<feature type="region of interest" description="Disordered" evidence="3">
    <location>
        <begin position="1"/>
        <end position="25"/>
    </location>
</feature>
<comment type="similarity">
    <text evidence="2">Belongs to the major facilitator superfamily. Monocarboxylate porter (TC 2.A.1.13) family.</text>
</comment>
<keyword evidence="4" id="KW-0812">Transmembrane</keyword>
<dbReference type="EMBL" id="ML178814">
    <property type="protein sequence ID" value="TFL06999.1"/>
    <property type="molecule type" value="Genomic_DNA"/>
</dbReference>
<evidence type="ECO:0000259" key="5">
    <source>
        <dbReference type="PROSITE" id="PS50850"/>
    </source>
</evidence>
<dbReference type="SUPFAM" id="SSF103473">
    <property type="entry name" value="MFS general substrate transporter"/>
    <property type="match status" value="1"/>
</dbReference>